<protein>
    <submittedName>
        <fullName evidence="1">Uncharacterized protein</fullName>
    </submittedName>
</protein>
<gene>
    <name evidence="1" type="ORF">BJ554DRAFT_6293</name>
</gene>
<dbReference type="AlphaFoldDB" id="A0A8H8DM40"/>
<organism evidence="1 2">
    <name type="scientific">Olpidium bornovanus</name>
    <dbReference type="NCBI Taxonomy" id="278681"/>
    <lineage>
        <taxon>Eukaryota</taxon>
        <taxon>Fungi</taxon>
        <taxon>Fungi incertae sedis</taxon>
        <taxon>Olpidiomycota</taxon>
        <taxon>Olpidiomycotina</taxon>
        <taxon>Olpidiomycetes</taxon>
        <taxon>Olpidiales</taxon>
        <taxon>Olpidiaceae</taxon>
        <taxon>Olpidium</taxon>
    </lineage>
</organism>
<evidence type="ECO:0000313" key="1">
    <source>
        <dbReference type="EMBL" id="KAG5463584.1"/>
    </source>
</evidence>
<dbReference type="EMBL" id="JAEFCI010000385">
    <property type="protein sequence ID" value="KAG5463584.1"/>
    <property type="molecule type" value="Genomic_DNA"/>
</dbReference>
<reference evidence="1 2" key="1">
    <citation type="journal article" name="Sci. Rep.">
        <title>Genome-scale phylogenetic analyses confirm Olpidium as the closest living zoosporic fungus to the non-flagellated, terrestrial fungi.</title>
        <authorList>
            <person name="Chang Y."/>
            <person name="Rochon D."/>
            <person name="Sekimoto S."/>
            <person name="Wang Y."/>
            <person name="Chovatia M."/>
            <person name="Sandor L."/>
            <person name="Salamov A."/>
            <person name="Grigoriev I.V."/>
            <person name="Stajich J.E."/>
            <person name="Spatafora J.W."/>
        </authorList>
    </citation>
    <scope>NUCLEOTIDE SEQUENCE [LARGE SCALE GENOMIC DNA]</scope>
    <source>
        <strain evidence="1">S191</strain>
    </source>
</reference>
<evidence type="ECO:0000313" key="2">
    <source>
        <dbReference type="Proteomes" id="UP000673691"/>
    </source>
</evidence>
<keyword evidence="2" id="KW-1185">Reference proteome</keyword>
<sequence length="75" mass="8375">MGHLVAPLQPWWQDEPRGRPQLLRWVSVLPPGEGGKRASECAESTYQNKTAIAKFYGEKPVVSKCSLVDYICTKA</sequence>
<dbReference type="Proteomes" id="UP000673691">
    <property type="component" value="Unassembled WGS sequence"/>
</dbReference>
<name>A0A8H8DM40_9FUNG</name>
<accession>A0A8H8DM40</accession>
<comment type="caution">
    <text evidence="1">The sequence shown here is derived from an EMBL/GenBank/DDBJ whole genome shotgun (WGS) entry which is preliminary data.</text>
</comment>
<proteinExistence type="predicted"/>